<proteinExistence type="predicted"/>
<dbReference type="InterPro" id="IPR003675">
    <property type="entry name" value="Rce1/LyrA-like_dom"/>
</dbReference>
<keyword evidence="3" id="KW-0645">Protease</keyword>
<reference evidence="3 4" key="1">
    <citation type="submission" date="2022-05" db="EMBL/GenBank/DDBJ databases">
        <authorList>
            <person name="Park J.-S."/>
        </authorList>
    </citation>
    <scope>NUCLEOTIDE SEQUENCE [LARGE SCALE GENOMIC DNA]</scope>
    <source>
        <strain evidence="3 4">2012CJ35-5</strain>
    </source>
</reference>
<organism evidence="3 4">
    <name type="scientific">Flagellimonas spongiicola</name>
    <dbReference type="NCBI Taxonomy" id="2942208"/>
    <lineage>
        <taxon>Bacteria</taxon>
        <taxon>Pseudomonadati</taxon>
        <taxon>Bacteroidota</taxon>
        <taxon>Flavobacteriia</taxon>
        <taxon>Flavobacteriales</taxon>
        <taxon>Flavobacteriaceae</taxon>
        <taxon>Flagellimonas</taxon>
    </lineage>
</organism>
<keyword evidence="1" id="KW-1133">Transmembrane helix</keyword>
<dbReference type="EMBL" id="JAMFMA010000004">
    <property type="protein sequence ID" value="MCL6275453.1"/>
    <property type="molecule type" value="Genomic_DNA"/>
</dbReference>
<feature type="transmembrane region" description="Helical" evidence="1">
    <location>
        <begin position="30"/>
        <end position="48"/>
    </location>
</feature>
<keyword evidence="1" id="KW-0472">Membrane</keyword>
<feature type="transmembrane region" description="Helical" evidence="1">
    <location>
        <begin position="172"/>
        <end position="192"/>
    </location>
</feature>
<dbReference type="RefSeq" id="WP_249658637.1">
    <property type="nucleotide sequence ID" value="NZ_JAMFMA010000004.1"/>
</dbReference>
<feature type="transmembrane region" description="Helical" evidence="1">
    <location>
        <begin position="7"/>
        <end position="24"/>
    </location>
</feature>
<feature type="transmembrane region" description="Helical" evidence="1">
    <location>
        <begin position="69"/>
        <end position="91"/>
    </location>
</feature>
<accession>A0ABT0PVN1</accession>
<keyword evidence="1" id="KW-0812">Transmembrane</keyword>
<dbReference type="EC" id="3.4.-.-" evidence="3"/>
<dbReference type="PANTHER" id="PTHR36435:SF1">
    <property type="entry name" value="CAAX AMINO TERMINAL PROTEASE FAMILY PROTEIN"/>
    <property type="match status" value="1"/>
</dbReference>
<feature type="transmembrane region" description="Helical" evidence="1">
    <location>
        <begin position="111"/>
        <end position="128"/>
    </location>
</feature>
<dbReference type="GO" id="GO:0008233">
    <property type="term" value="F:peptidase activity"/>
    <property type="evidence" value="ECO:0007669"/>
    <property type="project" value="UniProtKB-KW"/>
</dbReference>
<evidence type="ECO:0000256" key="1">
    <source>
        <dbReference type="SAM" id="Phobius"/>
    </source>
</evidence>
<protein>
    <submittedName>
        <fullName evidence="3">CPBP family glutamic-type intramembrane protease</fullName>
        <ecNumber evidence="3">3.4.-.-</ecNumber>
    </submittedName>
</protein>
<gene>
    <name evidence="3" type="ORF">M3P19_15675</name>
</gene>
<dbReference type="PANTHER" id="PTHR36435">
    <property type="entry name" value="SLR1288 PROTEIN"/>
    <property type="match status" value="1"/>
</dbReference>
<keyword evidence="4" id="KW-1185">Reference proteome</keyword>
<dbReference type="GO" id="GO:0006508">
    <property type="term" value="P:proteolysis"/>
    <property type="evidence" value="ECO:0007669"/>
    <property type="project" value="UniProtKB-KW"/>
</dbReference>
<feature type="transmembrane region" description="Helical" evidence="1">
    <location>
        <begin position="149"/>
        <end position="166"/>
    </location>
</feature>
<dbReference type="InterPro" id="IPR052710">
    <property type="entry name" value="CAAX_protease"/>
</dbReference>
<comment type="caution">
    <text evidence="3">The sequence shown here is derived from an EMBL/GenBank/DDBJ whole genome shotgun (WGS) entry which is preliminary data.</text>
</comment>
<keyword evidence="3" id="KW-0378">Hydrolase</keyword>
<name>A0ABT0PVN1_9FLAO</name>
<dbReference type="Proteomes" id="UP001203607">
    <property type="component" value="Unassembled WGS sequence"/>
</dbReference>
<feature type="domain" description="CAAX prenyl protease 2/Lysostaphin resistance protein A-like" evidence="2">
    <location>
        <begin position="113"/>
        <end position="209"/>
    </location>
</feature>
<evidence type="ECO:0000313" key="3">
    <source>
        <dbReference type="EMBL" id="MCL6275453.1"/>
    </source>
</evidence>
<feature type="transmembrane region" description="Helical" evidence="1">
    <location>
        <begin position="204"/>
        <end position="222"/>
    </location>
</feature>
<sequence>METIKNNKLILVSEIILFVLIVILDATEILPISQTIYLVPIIFLILRLKKESIASIGLRVEKSTLWNQIALGAIIGIFMESLAIFTLSPAINQFFETSPDLSQLSDIKGNATMLVIFLLISWLLGAFGEEICFRGFLMNRIATIFGNTKIAWVVAIILSSVLFGWGHTEQGLSGWVMEGINAMLLGIVFVLFDKRLTIPIVAHGVSNTMALIMIYFGTYPGVY</sequence>
<evidence type="ECO:0000259" key="2">
    <source>
        <dbReference type="Pfam" id="PF02517"/>
    </source>
</evidence>
<evidence type="ECO:0000313" key="4">
    <source>
        <dbReference type="Proteomes" id="UP001203607"/>
    </source>
</evidence>
<dbReference type="Pfam" id="PF02517">
    <property type="entry name" value="Rce1-like"/>
    <property type="match status" value="1"/>
</dbReference>